<feature type="transmembrane region" description="Helical" evidence="1">
    <location>
        <begin position="73"/>
        <end position="91"/>
    </location>
</feature>
<keyword evidence="3" id="KW-1185">Reference proteome</keyword>
<feature type="transmembrane region" description="Helical" evidence="1">
    <location>
        <begin position="321"/>
        <end position="344"/>
    </location>
</feature>
<feature type="transmembrane region" description="Helical" evidence="1">
    <location>
        <begin position="364"/>
        <end position="383"/>
    </location>
</feature>
<dbReference type="eggNOG" id="COG3307">
    <property type="taxonomic scope" value="Bacteria"/>
</dbReference>
<feature type="transmembrane region" description="Helical" evidence="1">
    <location>
        <begin position="157"/>
        <end position="173"/>
    </location>
</feature>
<proteinExistence type="predicted"/>
<feature type="transmembrane region" description="Helical" evidence="1">
    <location>
        <begin position="389"/>
        <end position="406"/>
    </location>
</feature>
<dbReference type="HOGENOM" id="CLU_459866_0_0_9"/>
<keyword evidence="1" id="KW-0812">Transmembrane</keyword>
<protein>
    <recommendedName>
        <fullName evidence="4">Lipid A core-O-antigen ligase-like enyme</fullName>
    </recommendedName>
</protein>
<feature type="transmembrane region" description="Helical" evidence="1">
    <location>
        <begin position="126"/>
        <end position="145"/>
    </location>
</feature>
<dbReference type="Proteomes" id="UP000005262">
    <property type="component" value="Chromosome"/>
</dbReference>
<organism evidence="2 3">
    <name type="scientific">Desulfosporosinus meridiei (strain ATCC BAA-275 / DSM 13257 / KCTC 12902 / NCIMB 13706 / S10)</name>
    <dbReference type="NCBI Taxonomy" id="768704"/>
    <lineage>
        <taxon>Bacteria</taxon>
        <taxon>Bacillati</taxon>
        <taxon>Bacillota</taxon>
        <taxon>Clostridia</taxon>
        <taxon>Eubacteriales</taxon>
        <taxon>Desulfitobacteriaceae</taxon>
        <taxon>Desulfosporosinus</taxon>
    </lineage>
</organism>
<feature type="transmembrane region" description="Helical" evidence="1">
    <location>
        <begin position="238"/>
        <end position="255"/>
    </location>
</feature>
<dbReference type="KEGG" id="dmi:Desmer_4543"/>
<dbReference type="EMBL" id="CP003629">
    <property type="protein sequence ID" value="AFQ46347.1"/>
    <property type="molecule type" value="Genomic_DNA"/>
</dbReference>
<keyword evidence="1" id="KW-1133">Transmembrane helix</keyword>
<name>J7IX16_DESMD</name>
<keyword evidence="1" id="KW-0472">Membrane</keyword>
<feature type="transmembrane region" description="Helical" evidence="1">
    <location>
        <begin position="36"/>
        <end position="52"/>
    </location>
</feature>
<reference evidence="3" key="2">
    <citation type="submission" date="2012-08" db="EMBL/GenBank/DDBJ databases">
        <title>Finished genome of Desulfosporosinus meridiei DSM 13257.</title>
        <authorList>
            <person name="Huntemann M."/>
            <person name="Wei C.-L."/>
            <person name="Han J."/>
            <person name="Detter J.C."/>
            <person name="Han C."/>
            <person name="Davenport K."/>
            <person name="Daligault H."/>
            <person name="Erkkila T."/>
            <person name="Gu W."/>
            <person name="Munk A.C.C."/>
            <person name="Teshima H."/>
            <person name="Xu Y."/>
            <person name="Chain P."/>
            <person name="Tapia R."/>
            <person name="Chen A."/>
            <person name="Krypides N."/>
            <person name="Mavromatis K."/>
            <person name="Markowitz V."/>
            <person name="Szeto E."/>
            <person name="Ivanova N."/>
            <person name="Mikhailova N."/>
            <person name="Ovchinnikova G."/>
            <person name="Pagani I."/>
            <person name="Pati A."/>
            <person name="Goodwin L."/>
            <person name="Peters L."/>
            <person name="Pitluck S."/>
            <person name="Woyke T."/>
            <person name="Pester M."/>
            <person name="Spring S."/>
            <person name="Ollivier B."/>
            <person name="Rattei T."/>
            <person name="Klenk H.-P."/>
            <person name="Wagner M."/>
            <person name="Loy A."/>
        </authorList>
    </citation>
    <scope>NUCLEOTIDE SEQUENCE [LARGE SCALE GENOMIC DNA]</scope>
    <source>
        <strain evidence="3">ATCC BAA-275 / DSM 13257 / NCIMB 13706 / S10</strain>
    </source>
</reference>
<feature type="transmembrane region" description="Helical" evidence="1">
    <location>
        <begin position="180"/>
        <end position="206"/>
    </location>
</feature>
<evidence type="ECO:0000256" key="1">
    <source>
        <dbReference type="SAM" id="Phobius"/>
    </source>
</evidence>
<sequence>MIGASLQQDIRARSNTVSFLALFLGLSLIAHGLYYPQEWLLLGLILSLHNLFKRLNRKGKYIAQRYLSPNRTDAILLGLVLLSLLGLLHPVKFLEGIFEGLHWAVLWLCYRLGMRIALDDTAKKHLLNYIEWLAVGVAFIGWLPWVSKVGGRLSSVFGYPNATAAFLGAVLLMSQHKKPVVLFLFISLLGTGSRAGVGLFLLVFGLQQILIRLKTLSRNGLIHNFKKLGIVHRYFKELWIVVLGIAGIFFVPLYYKSAWENLIAWGFTSSSWQERIVYFKDGILLAWNTGGLPQAGGWWAFPTVQHFPYWTADPHSSFIHVLLNQGVLGIIGIGVWGMFSLVSLCKTWVKSNFNTLSEIVLERLIVKFKIVTALIFLVMHSLLDADFSFGALGVLFWLLVGTLHNSKNSVRAQLLTQKKSVVYLKTIGIVSLRITLCLVFGGILLDPKLAERNQIWNLQAVECKKSDPNTSIELWTTSLKWDQTQVKIRQELAEHLLKQGDLDSGLDTINSVISWQPFEIMAYEWAQSVAWAAAELNREAQPEMSITLYRWVESVPLTIERRAARLSELDRKLWPGHKDFLPTEHIKMLADNARQRQLTQLLPKHKL</sequence>
<dbReference type="OrthoDB" id="1789449at2"/>
<evidence type="ECO:0000313" key="3">
    <source>
        <dbReference type="Proteomes" id="UP000005262"/>
    </source>
</evidence>
<feature type="transmembrane region" description="Helical" evidence="1">
    <location>
        <begin position="12"/>
        <end position="30"/>
    </location>
</feature>
<gene>
    <name evidence="2" type="ordered locus">Desmer_4543</name>
</gene>
<evidence type="ECO:0008006" key="4">
    <source>
        <dbReference type="Google" id="ProtNLM"/>
    </source>
</evidence>
<dbReference type="AlphaFoldDB" id="J7IX16"/>
<dbReference type="STRING" id="768704.Desmer_4543"/>
<feature type="transmembrane region" description="Helical" evidence="1">
    <location>
        <begin position="427"/>
        <end position="445"/>
    </location>
</feature>
<dbReference type="RefSeq" id="WP_014905253.1">
    <property type="nucleotide sequence ID" value="NC_018515.1"/>
</dbReference>
<accession>J7IX16</accession>
<reference evidence="2 3" key="1">
    <citation type="journal article" date="2012" name="J. Bacteriol.">
        <title>Complete genome sequences of Desulfosporosinus orientis DSM765T, Desulfosporosinus youngiae DSM17734T, Desulfosporosinus meridiei DSM13257T, and Desulfosporosinus acidiphilus DSM22704T.</title>
        <authorList>
            <person name="Pester M."/>
            <person name="Brambilla E."/>
            <person name="Alazard D."/>
            <person name="Rattei T."/>
            <person name="Weinmaier T."/>
            <person name="Han J."/>
            <person name="Lucas S."/>
            <person name="Lapidus A."/>
            <person name="Cheng J.F."/>
            <person name="Goodwin L."/>
            <person name="Pitluck S."/>
            <person name="Peters L."/>
            <person name="Ovchinnikova G."/>
            <person name="Teshima H."/>
            <person name="Detter J.C."/>
            <person name="Han C.S."/>
            <person name="Tapia R."/>
            <person name="Land M.L."/>
            <person name="Hauser L."/>
            <person name="Kyrpides N.C."/>
            <person name="Ivanova N.N."/>
            <person name="Pagani I."/>
            <person name="Huntmann M."/>
            <person name="Wei C.L."/>
            <person name="Davenport K.W."/>
            <person name="Daligault H."/>
            <person name="Chain P.S."/>
            <person name="Chen A."/>
            <person name="Mavromatis K."/>
            <person name="Markowitz V."/>
            <person name="Szeto E."/>
            <person name="Mikhailova N."/>
            <person name="Pati A."/>
            <person name="Wagner M."/>
            <person name="Woyke T."/>
            <person name="Ollivier B."/>
            <person name="Klenk H.P."/>
            <person name="Spring S."/>
            <person name="Loy A."/>
        </authorList>
    </citation>
    <scope>NUCLEOTIDE SEQUENCE [LARGE SCALE GENOMIC DNA]</scope>
    <source>
        <strain evidence="3">ATCC BAA-275 / DSM 13257 / NCIMB 13706 / S10</strain>
    </source>
</reference>
<evidence type="ECO:0000313" key="2">
    <source>
        <dbReference type="EMBL" id="AFQ46347.1"/>
    </source>
</evidence>